<dbReference type="Proteomes" id="UP001630127">
    <property type="component" value="Unassembled WGS sequence"/>
</dbReference>
<sequence>MGSSGSRLGGSRQPHSWPPHHQRHLHPRFKRFISSVFICGAFSSSHLPHEDEMEDDPAEKLVNSSEHNRLEKIQNPKCSSYHTGTRSEFSDHTTETEVGHQRSILPGENFSTENAPGNVQAIDKGKRLSENKDFAFNSQSLRNCRSNDASTSYEDEHSSQTASISGRAKSDAPNSGNNVINGNVRRSCAGFTLSNCPSSDELGESSSDGVSVENCSNEVMLFHDCDSGSASVLPESPMNDTSQQSTPSNLGFLVTERDQGHTDVNVLQVDVMTVSSNMSSSSSAELSNHDARRNSRRLFWDAFSRRSSRRNTDSRSLLFTTDDPDGLESHDRWLLDFNGDFFDDGIGGDSRPYASNNQNTNERQWRSSSEMWERSRDVGQNGTDRRAATCPAGIHPNGACSCGSMLRPEESGGRASISRIVMLAEALFEVLDELHRQPMSLSLSMVSLPAPESVVDSLPVKNHRKPERFESEDEVAQCYICLAEYEEEDKIRILPCHHEYHVACIDKWLKEIHGVCPLCRGDVREDLSSRENPTPT</sequence>
<evidence type="ECO:0000256" key="9">
    <source>
        <dbReference type="SAM" id="MobiDB-lite"/>
    </source>
</evidence>
<feature type="compositionally biased region" description="Basic and acidic residues" evidence="9">
    <location>
        <begin position="88"/>
        <end position="100"/>
    </location>
</feature>
<keyword evidence="5" id="KW-0862">Zinc</keyword>
<dbReference type="SMART" id="SM00184">
    <property type="entry name" value="RING"/>
    <property type="match status" value="1"/>
</dbReference>
<reference evidence="11 12" key="1">
    <citation type="submission" date="2024-11" db="EMBL/GenBank/DDBJ databases">
        <title>A near-complete genome assembly of Cinchona calisaya.</title>
        <authorList>
            <person name="Lian D.C."/>
            <person name="Zhao X.W."/>
            <person name="Wei L."/>
        </authorList>
    </citation>
    <scope>NUCLEOTIDE SEQUENCE [LARGE SCALE GENOMIC DNA]</scope>
    <source>
        <tissue evidence="11">Nenye</tissue>
    </source>
</reference>
<name>A0ABD3AXM7_9GENT</name>
<evidence type="ECO:0000256" key="7">
    <source>
        <dbReference type="ARBA" id="ARBA00023136"/>
    </source>
</evidence>
<evidence type="ECO:0000256" key="1">
    <source>
        <dbReference type="ARBA" id="ARBA00004167"/>
    </source>
</evidence>
<evidence type="ECO:0000313" key="11">
    <source>
        <dbReference type="EMBL" id="KAL3535951.1"/>
    </source>
</evidence>
<keyword evidence="4 8" id="KW-0863">Zinc-finger</keyword>
<dbReference type="EMBL" id="JBJUIK010000002">
    <property type="protein sequence ID" value="KAL3535951.1"/>
    <property type="molecule type" value="Genomic_DNA"/>
</dbReference>
<dbReference type="PROSITE" id="PS50089">
    <property type="entry name" value="ZF_RING_2"/>
    <property type="match status" value="1"/>
</dbReference>
<keyword evidence="3" id="KW-0479">Metal-binding</keyword>
<evidence type="ECO:0000256" key="6">
    <source>
        <dbReference type="ARBA" id="ARBA00022989"/>
    </source>
</evidence>
<protein>
    <recommendedName>
        <fullName evidence="10">RING-type domain-containing protein</fullName>
    </recommendedName>
</protein>
<dbReference type="InterPro" id="IPR013083">
    <property type="entry name" value="Znf_RING/FYVE/PHD"/>
</dbReference>
<feature type="compositionally biased region" description="Polar residues" evidence="9">
    <location>
        <begin position="76"/>
        <end position="87"/>
    </location>
</feature>
<dbReference type="InterPro" id="IPR001841">
    <property type="entry name" value="Znf_RING"/>
</dbReference>
<evidence type="ECO:0000256" key="5">
    <source>
        <dbReference type="ARBA" id="ARBA00022833"/>
    </source>
</evidence>
<feature type="compositionally biased region" description="Low complexity" evidence="9">
    <location>
        <begin position="1"/>
        <end position="12"/>
    </location>
</feature>
<keyword evidence="6" id="KW-1133">Transmembrane helix</keyword>
<dbReference type="Gene3D" id="3.30.40.10">
    <property type="entry name" value="Zinc/RING finger domain, C3HC4 (zinc finger)"/>
    <property type="match status" value="1"/>
</dbReference>
<evidence type="ECO:0000259" key="10">
    <source>
        <dbReference type="PROSITE" id="PS50089"/>
    </source>
</evidence>
<dbReference type="InterPro" id="IPR051653">
    <property type="entry name" value="E3_ligase_sorting_rcpt"/>
</dbReference>
<dbReference type="PANTHER" id="PTHR47168:SF3">
    <property type="entry name" value="RING-TYPE DOMAIN-CONTAINING PROTEIN"/>
    <property type="match status" value="1"/>
</dbReference>
<dbReference type="SUPFAM" id="SSF57850">
    <property type="entry name" value="RING/U-box"/>
    <property type="match status" value="1"/>
</dbReference>
<dbReference type="GO" id="GO:0008270">
    <property type="term" value="F:zinc ion binding"/>
    <property type="evidence" value="ECO:0007669"/>
    <property type="project" value="UniProtKB-KW"/>
</dbReference>
<dbReference type="GO" id="GO:0016020">
    <property type="term" value="C:membrane"/>
    <property type="evidence" value="ECO:0007669"/>
    <property type="project" value="UniProtKB-SubCell"/>
</dbReference>
<feature type="region of interest" description="Disordered" evidence="9">
    <location>
        <begin position="65"/>
        <end position="118"/>
    </location>
</feature>
<feature type="region of interest" description="Disordered" evidence="9">
    <location>
        <begin position="348"/>
        <end position="390"/>
    </location>
</feature>
<organism evidence="11 12">
    <name type="scientific">Cinchona calisaya</name>
    <dbReference type="NCBI Taxonomy" id="153742"/>
    <lineage>
        <taxon>Eukaryota</taxon>
        <taxon>Viridiplantae</taxon>
        <taxon>Streptophyta</taxon>
        <taxon>Embryophyta</taxon>
        <taxon>Tracheophyta</taxon>
        <taxon>Spermatophyta</taxon>
        <taxon>Magnoliopsida</taxon>
        <taxon>eudicotyledons</taxon>
        <taxon>Gunneridae</taxon>
        <taxon>Pentapetalae</taxon>
        <taxon>asterids</taxon>
        <taxon>lamiids</taxon>
        <taxon>Gentianales</taxon>
        <taxon>Rubiaceae</taxon>
        <taxon>Cinchonoideae</taxon>
        <taxon>Cinchoneae</taxon>
        <taxon>Cinchona</taxon>
    </lineage>
</organism>
<evidence type="ECO:0000256" key="8">
    <source>
        <dbReference type="PROSITE-ProRule" id="PRU00175"/>
    </source>
</evidence>
<keyword evidence="2" id="KW-0812">Transmembrane</keyword>
<comment type="subcellular location">
    <subcellularLocation>
        <location evidence="1">Membrane</location>
        <topology evidence="1">Single-pass membrane protein</topology>
    </subcellularLocation>
</comment>
<dbReference type="FunFam" id="3.30.40.10:FF:000388">
    <property type="entry name" value="Putative RING zinc finger domain superfamily protein"/>
    <property type="match status" value="1"/>
</dbReference>
<comment type="caution">
    <text evidence="11">The sequence shown here is derived from an EMBL/GenBank/DDBJ whole genome shotgun (WGS) entry which is preliminary data.</text>
</comment>
<keyword evidence="12" id="KW-1185">Reference proteome</keyword>
<proteinExistence type="predicted"/>
<evidence type="ECO:0000256" key="4">
    <source>
        <dbReference type="ARBA" id="ARBA00022771"/>
    </source>
</evidence>
<dbReference type="PANTHER" id="PTHR47168">
    <property type="entry name" value="RING ZINC FINGER DOMAIN SUPERFAMILY PROTEIN-RELATED"/>
    <property type="match status" value="1"/>
</dbReference>
<dbReference type="Pfam" id="PF13639">
    <property type="entry name" value="zf-RING_2"/>
    <property type="match status" value="1"/>
</dbReference>
<keyword evidence="7" id="KW-0472">Membrane</keyword>
<accession>A0ABD3AXM7</accession>
<evidence type="ECO:0000256" key="2">
    <source>
        <dbReference type="ARBA" id="ARBA00022692"/>
    </source>
</evidence>
<dbReference type="AlphaFoldDB" id="A0ABD3AXM7"/>
<gene>
    <name evidence="11" type="ORF">ACH5RR_004412</name>
</gene>
<feature type="domain" description="RING-type" evidence="10">
    <location>
        <begin position="478"/>
        <end position="520"/>
    </location>
</feature>
<evidence type="ECO:0000313" key="12">
    <source>
        <dbReference type="Proteomes" id="UP001630127"/>
    </source>
</evidence>
<feature type="region of interest" description="Disordered" evidence="9">
    <location>
        <begin position="145"/>
        <end position="179"/>
    </location>
</feature>
<feature type="compositionally biased region" description="Basic and acidic residues" evidence="9">
    <location>
        <begin position="371"/>
        <end position="387"/>
    </location>
</feature>
<feature type="region of interest" description="Disordered" evidence="9">
    <location>
        <begin position="1"/>
        <end position="23"/>
    </location>
</feature>
<evidence type="ECO:0000256" key="3">
    <source>
        <dbReference type="ARBA" id="ARBA00022723"/>
    </source>
</evidence>